<dbReference type="PANTHER" id="PTHR32182">
    <property type="entry name" value="DNA REPLICATION AND REPAIR PROTEIN RECF"/>
    <property type="match status" value="1"/>
</dbReference>
<dbReference type="HAMAP" id="MF_00365">
    <property type="entry name" value="RecF"/>
    <property type="match status" value="1"/>
</dbReference>
<dbReference type="GO" id="GO:0000731">
    <property type="term" value="P:DNA synthesis involved in DNA repair"/>
    <property type="evidence" value="ECO:0007669"/>
    <property type="project" value="TreeGrafter"/>
</dbReference>
<keyword evidence="9 10" id="KW-0742">SOS response</keyword>
<keyword evidence="9 10" id="KW-0234">DNA repair</keyword>
<dbReference type="Gene3D" id="3.40.50.300">
    <property type="entry name" value="P-loop containing nucleotide triphosphate hydrolases"/>
    <property type="match status" value="1"/>
</dbReference>
<dbReference type="STRING" id="376427.SAMN04487954_10298"/>
<comment type="subcellular location">
    <subcellularLocation>
        <location evidence="1 9 10">Cytoplasm</location>
    </subcellularLocation>
</comment>
<dbReference type="InterPro" id="IPR003395">
    <property type="entry name" value="RecF/RecN/SMC_N"/>
</dbReference>
<evidence type="ECO:0000313" key="12">
    <source>
        <dbReference type="EMBL" id="SDI92332.1"/>
    </source>
</evidence>
<evidence type="ECO:0000256" key="3">
    <source>
        <dbReference type="ARBA" id="ARBA00020170"/>
    </source>
</evidence>
<feature type="domain" description="RecF/RecN/SMC N-terminal" evidence="11">
    <location>
        <begin position="3"/>
        <end position="339"/>
    </location>
</feature>
<evidence type="ECO:0000256" key="6">
    <source>
        <dbReference type="ARBA" id="ARBA00022741"/>
    </source>
</evidence>
<evidence type="ECO:0000259" key="11">
    <source>
        <dbReference type="Pfam" id="PF02463"/>
    </source>
</evidence>
<dbReference type="OrthoDB" id="9803889at2"/>
<evidence type="ECO:0000256" key="5">
    <source>
        <dbReference type="ARBA" id="ARBA00022705"/>
    </source>
</evidence>
<dbReference type="GO" id="GO:0005524">
    <property type="term" value="F:ATP binding"/>
    <property type="evidence" value="ECO:0007669"/>
    <property type="project" value="UniProtKB-UniRule"/>
</dbReference>
<keyword evidence="13" id="KW-1185">Reference proteome</keyword>
<evidence type="ECO:0000256" key="8">
    <source>
        <dbReference type="ARBA" id="ARBA00023125"/>
    </source>
</evidence>
<sequence>MPINRLCFNGLRNLSAIDVTPGPGINLVVGANGSGKTSVLEGLHLLGMGRSFRTRHLKHAIAHDADVMTLFARVDDGDASFPIGLRRARDVSELELRLAGERVHRLARLTEALPLQLVNPDSFRLLEGPPAGRREFIDWGVFHVEHAFFDAWRRARRALKHRNALLRHGKISDDSLPIWESELAHWGQRLDDFRCRWMSAFQPIFEETLADLLPLPELTLRYSRGWDRQRDLETVLSQARETDRQMGFTQQGPQRADLRIRLGRHPAVEVLSRGQQKLVVSALKLSQGRLLERMTGRTCLYLVDDLPAELDTDHRRVFCQLLERMGCQTFITSVEHDALVGPWSSHTSLTMFHVEQSPSGQGRLVPTGHGQTS</sequence>
<feature type="binding site" evidence="9">
    <location>
        <begin position="30"/>
        <end position="37"/>
    </location>
    <ligand>
        <name>ATP</name>
        <dbReference type="ChEBI" id="CHEBI:30616"/>
    </ligand>
</feature>
<dbReference type="Gene3D" id="1.20.1050.90">
    <property type="entry name" value="RecF/RecN/SMC, N-terminal domain"/>
    <property type="match status" value="1"/>
</dbReference>
<dbReference type="InterPro" id="IPR027417">
    <property type="entry name" value="P-loop_NTPase"/>
</dbReference>
<evidence type="ECO:0000313" key="13">
    <source>
        <dbReference type="Proteomes" id="UP000198525"/>
    </source>
</evidence>
<comment type="function">
    <text evidence="9 10">The RecF protein is involved in DNA metabolism; it is required for DNA replication and normal SOS inducibility. RecF binds preferentially to single-stranded, linear DNA. It also seems to bind ATP.</text>
</comment>
<dbReference type="AlphaFoldDB" id="A0A1G8PIV4"/>
<reference evidence="12 13" key="1">
    <citation type="submission" date="2016-10" db="EMBL/GenBank/DDBJ databases">
        <authorList>
            <person name="de Groot N.N."/>
        </authorList>
    </citation>
    <scope>NUCLEOTIDE SEQUENCE [LARGE SCALE GENOMIC DNA]</scope>
    <source>
        <strain evidence="12 13">CGMCC 1.6133</strain>
    </source>
</reference>
<accession>A0A1G8PIV4</accession>
<dbReference type="GO" id="GO:0005737">
    <property type="term" value="C:cytoplasm"/>
    <property type="evidence" value="ECO:0007669"/>
    <property type="project" value="UniProtKB-SubCell"/>
</dbReference>
<keyword evidence="8 9" id="KW-0238">DNA-binding</keyword>
<dbReference type="InterPro" id="IPR042174">
    <property type="entry name" value="RecF_2"/>
</dbReference>
<evidence type="ECO:0000256" key="9">
    <source>
        <dbReference type="HAMAP-Rule" id="MF_00365"/>
    </source>
</evidence>
<keyword evidence="4 9" id="KW-0963">Cytoplasm</keyword>
<dbReference type="EMBL" id="FNES01000002">
    <property type="protein sequence ID" value="SDI92332.1"/>
    <property type="molecule type" value="Genomic_DNA"/>
</dbReference>
<dbReference type="GO" id="GO:0009432">
    <property type="term" value="P:SOS response"/>
    <property type="evidence" value="ECO:0007669"/>
    <property type="project" value="UniProtKB-UniRule"/>
</dbReference>
<organism evidence="12 13">
    <name type="scientific">Billgrantia gudaonensis</name>
    <dbReference type="NCBI Taxonomy" id="376427"/>
    <lineage>
        <taxon>Bacteria</taxon>
        <taxon>Pseudomonadati</taxon>
        <taxon>Pseudomonadota</taxon>
        <taxon>Gammaproteobacteria</taxon>
        <taxon>Oceanospirillales</taxon>
        <taxon>Halomonadaceae</taxon>
        <taxon>Billgrantia</taxon>
    </lineage>
</organism>
<comment type="similarity">
    <text evidence="2 9 10">Belongs to the RecF family.</text>
</comment>
<dbReference type="NCBIfam" id="TIGR00611">
    <property type="entry name" value="recf"/>
    <property type="match status" value="1"/>
</dbReference>
<dbReference type="PROSITE" id="PS00618">
    <property type="entry name" value="RECF_2"/>
    <property type="match status" value="1"/>
</dbReference>
<dbReference type="GO" id="GO:0006302">
    <property type="term" value="P:double-strand break repair"/>
    <property type="evidence" value="ECO:0007669"/>
    <property type="project" value="TreeGrafter"/>
</dbReference>
<keyword evidence="6 9" id="KW-0547">Nucleotide-binding</keyword>
<dbReference type="PANTHER" id="PTHR32182:SF0">
    <property type="entry name" value="DNA REPLICATION AND REPAIR PROTEIN RECF"/>
    <property type="match status" value="1"/>
</dbReference>
<proteinExistence type="inferred from homology"/>
<dbReference type="InterPro" id="IPR018078">
    <property type="entry name" value="DNA-binding_RecF_CS"/>
</dbReference>
<dbReference type="RefSeq" id="WP_089682778.1">
    <property type="nucleotide sequence ID" value="NZ_FNES01000002.1"/>
</dbReference>
<evidence type="ECO:0000256" key="10">
    <source>
        <dbReference type="RuleBase" id="RU000578"/>
    </source>
</evidence>
<evidence type="ECO:0000256" key="2">
    <source>
        <dbReference type="ARBA" id="ARBA00008016"/>
    </source>
</evidence>
<dbReference type="InterPro" id="IPR001238">
    <property type="entry name" value="DNA-binding_RecF"/>
</dbReference>
<dbReference type="SUPFAM" id="SSF52540">
    <property type="entry name" value="P-loop containing nucleoside triphosphate hydrolases"/>
    <property type="match status" value="1"/>
</dbReference>
<dbReference type="Proteomes" id="UP000198525">
    <property type="component" value="Unassembled WGS sequence"/>
</dbReference>
<dbReference type="GO" id="GO:0006260">
    <property type="term" value="P:DNA replication"/>
    <property type="evidence" value="ECO:0007669"/>
    <property type="project" value="UniProtKB-UniRule"/>
</dbReference>
<evidence type="ECO:0000256" key="4">
    <source>
        <dbReference type="ARBA" id="ARBA00022490"/>
    </source>
</evidence>
<gene>
    <name evidence="9" type="primary">recF</name>
    <name evidence="12" type="ORF">SAMN04487954_10298</name>
</gene>
<dbReference type="PROSITE" id="PS00617">
    <property type="entry name" value="RECF_1"/>
    <property type="match status" value="1"/>
</dbReference>
<name>A0A1G8PIV4_9GAMM</name>
<evidence type="ECO:0000256" key="7">
    <source>
        <dbReference type="ARBA" id="ARBA00022840"/>
    </source>
</evidence>
<dbReference type="Pfam" id="PF02463">
    <property type="entry name" value="SMC_N"/>
    <property type="match status" value="1"/>
</dbReference>
<keyword evidence="7 9" id="KW-0067">ATP-binding</keyword>
<keyword evidence="9 10" id="KW-0227">DNA damage</keyword>
<keyword evidence="5 9" id="KW-0235">DNA replication</keyword>
<protein>
    <recommendedName>
        <fullName evidence="3 9">DNA replication and repair protein RecF</fullName>
    </recommendedName>
</protein>
<evidence type="ECO:0000256" key="1">
    <source>
        <dbReference type="ARBA" id="ARBA00004496"/>
    </source>
</evidence>
<dbReference type="GO" id="GO:0003697">
    <property type="term" value="F:single-stranded DNA binding"/>
    <property type="evidence" value="ECO:0007669"/>
    <property type="project" value="UniProtKB-UniRule"/>
</dbReference>